<evidence type="ECO:0000313" key="4">
    <source>
        <dbReference type="Proteomes" id="UP001149411"/>
    </source>
</evidence>
<organism evidence="3 4">
    <name type="scientific">Halorutilus salinus</name>
    <dbReference type="NCBI Taxonomy" id="2487751"/>
    <lineage>
        <taxon>Archaea</taxon>
        <taxon>Methanobacteriati</taxon>
        <taxon>Methanobacteriota</taxon>
        <taxon>Stenosarchaea group</taxon>
        <taxon>Halobacteria</taxon>
        <taxon>Halorutilales</taxon>
        <taxon>Halorutilaceae</taxon>
        <taxon>Halorutilus</taxon>
    </lineage>
</organism>
<gene>
    <name evidence="3" type="ORF">EGH25_05630</name>
</gene>
<evidence type="ECO:0000256" key="1">
    <source>
        <dbReference type="SAM" id="MobiDB-lite"/>
    </source>
</evidence>
<dbReference type="AlphaFoldDB" id="A0A9Q4GGM1"/>
<keyword evidence="4" id="KW-1185">Reference proteome</keyword>
<dbReference type="InterPro" id="IPR054314">
    <property type="entry name" value="Gins51_C"/>
</dbReference>
<dbReference type="CDD" id="cd11714">
    <property type="entry name" value="GINS_A_archaea"/>
    <property type="match status" value="1"/>
</dbReference>
<evidence type="ECO:0000259" key="2">
    <source>
        <dbReference type="Pfam" id="PF22090"/>
    </source>
</evidence>
<dbReference type="Proteomes" id="UP001149411">
    <property type="component" value="Unassembled WGS sequence"/>
</dbReference>
<comment type="caution">
    <text evidence="3">The sequence shown here is derived from an EMBL/GenBank/DDBJ whole genome shotgun (WGS) entry which is preliminary data.</text>
</comment>
<feature type="region of interest" description="Disordered" evidence="1">
    <location>
        <begin position="123"/>
        <end position="161"/>
    </location>
</feature>
<name>A0A9Q4GGM1_9EURY</name>
<feature type="domain" description="Gins51 C-terminal" evidence="2">
    <location>
        <begin position="166"/>
        <end position="210"/>
    </location>
</feature>
<proteinExistence type="predicted"/>
<dbReference type="Gene3D" id="1.20.58.1030">
    <property type="match status" value="1"/>
</dbReference>
<dbReference type="EMBL" id="RKLV01000004">
    <property type="protein sequence ID" value="MCX2818827.1"/>
    <property type="molecule type" value="Genomic_DNA"/>
</dbReference>
<sequence>MELEDLRAAQADERRSEKLQELPDSFYEDAADYIESLREKRDACDDPYSEEAQRLNDELNSARQVAEAVYERRVGKVVKMASLSANGHTATEERMTREERDMYERIVDEIRAGQEHVEGLLEGALRDDGDEGETIGATEARNAAGSAQVTQESADDESGEDGYATVRVVESLPDFVGTDGREYSLGEEDVARIPEENARALCEKEAAVEVKKNA</sequence>
<feature type="compositionally biased region" description="Basic and acidic residues" evidence="1">
    <location>
        <begin position="1"/>
        <end position="21"/>
    </location>
</feature>
<dbReference type="Gene3D" id="3.40.5.50">
    <property type="match status" value="1"/>
</dbReference>
<accession>A0A9Q4GGM1</accession>
<dbReference type="Pfam" id="PF22090">
    <property type="entry name" value="Gins51_C"/>
    <property type="match status" value="1"/>
</dbReference>
<feature type="region of interest" description="Disordered" evidence="1">
    <location>
        <begin position="1"/>
        <end position="22"/>
    </location>
</feature>
<evidence type="ECO:0000313" key="3">
    <source>
        <dbReference type="EMBL" id="MCX2818827.1"/>
    </source>
</evidence>
<reference evidence="3" key="1">
    <citation type="submission" date="2022-09" db="EMBL/GenBank/DDBJ databases">
        <title>Haloadaptaus new haloarchaeum isolated from saline soil.</title>
        <authorList>
            <person name="Duran-Viseras A."/>
            <person name="Sanchez-Porro C."/>
            <person name="Ventosa A."/>
        </authorList>
    </citation>
    <scope>NUCLEOTIDE SEQUENCE</scope>
    <source>
        <strain evidence="3">F3-133</strain>
    </source>
</reference>
<protein>
    <recommendedName>
        <fullName evidence="2">Gins51 C-terminal domain-containing protein</fullName>
    </recommendedName>
</protein>
<dbReference type="RefSeq" id="WP_266086665.1">
    <property type="nucleotide sequence ID" value="NZ_RKLV01000004.1"/>
</dbReference>